<name>A0A2A4I2W5_9SPHN</name>
<reference evidence="1 2" key="1">
    <citation type="submission" date="2017-09" db="EMBL/GenBank/DDBJ databases">
        <title>Sphingomonas ginsenosidimutans KACC 14949, whole genome shotgun sequence.</title>
        <authorList>
            <person name="Feng G."/>
            <person name="Zhu H."/>
        </authorList>
    </citation>
    <scope>NUCLEOTIDE SEQUENCE [LARGE SCALE GENOMIC DNA]</scope>
    <source>
        <strain evidence="1 2">KACC 14949</strain>
    </source>
</reference>
<sequence length="99" mass="10773">MRPALFDRALARSAALAGTMLSVERHRRVAWHSATFAGERHELVASAPSGEPLDRWLEQVATHDLKMPGHLLADLKLAQCDRAGAITHLRIEGLTVATG</sequence>
<comment type="caution">
    <text evidence="1">The sequence shown here is derived from an EMBL/GenBank/DDBJ whole genome shotgun (WGS) entry which is preliminary data.</text>
</comment>
<protein>
    <submittedName>
        <fullName evidence="1">Uncharacterized protein</fullName>
    </submittedName>
</protein>
<evidence type="ECO:0000313" key="1">
    <source>
        <dbReference type="EMBL" id="PCG10275.1"/>
    </source>
</evidence>
<gene>
    <name evidence="1" type="ORF">COA17_02160</name>
</gene>
<accession>A0A2A4I2W5</accession>
<keyword evidence="2" id="KW-1185">Reference proteome</keyword>
<proteinExistence type="predicted"/>
<dbReference type="RefSeq" id="WP_096609901.1">
    <property type="nucleotide sequence ID" value="NZ_NWVD01000001.1"/>
</dbReference>
<dbReference type="Proteomes" id="UP000218784">
    <property type="component" value="Unassembled WGS sequence"/>
</dbReference>
<dbReference type="EMBL" id="NWVD01000001">
    <property type="protein sequence ID" value="PCG10275.1"/>
    <property type="molecule type" value="Genomic_DNA"/>
</dbReference>
<evidence type="ECO:0000313" key="2">
    <source>
        <dbReference type="Proteomes" id="UP000218784"/>
    </source>
</evidence>
<organism evidence="1 2">
    <name type="scientific">Sphingomonas ginsenosidimutans</name>
    <dbReference type="NCBI Taxonomy" id="862134"/>
    <lineage>
        <taxon>Bacteria</taxon>
        <taxon>Pseudomonadati</taxon>
        <taxon>Pseudomonadota</taxon>
        <taxon>Alphaproteobacteria</taxon>
        <taxon>Sphingomonadales</taxon>
        <taxon>Sphingomonadaceae</taxon>
        <taxon>Sphingomonas</taxon>
    </lineage>
</organism>
<dbReference type="AlphaFoldDB" id="A0A2A4I2W5"/>